<dbReference type="CDD" id="cd22159">
    <property type="entry name" value="F-box_AtTIR1-like"/>
    <property type="match status" value="1"/>
</dbReference>
<evidence type="ECO:0000313" key="2">
    <source>
        <dbReference type="EMBL" id="KAG1330285.1"/>
    </source>
</evidence>
<organism evidence="2 3">
    <name type="scientific">Cocos nucifera</name>
    <name type="common">Coconut palm</name>
    <dbReference type="NCBI Taxonomy" id="13894"/>
    <lineage>
        <taxon>Eukaryota</taxon>
        <taxon>Viridiplantae</taxon>
        <taxon>Streptophyta</taxon>
        <taxon>Embryophyta</taxon>
        <taxon>Tracheophyta</taxon>
        <taxon>Spermatophyta</taxon>
        <taxon>Magnoliopsida</taxon>
        <taxon>Liliopsida</taxon>
        <taxon>Arecaceae</taxon>
        <taxon>Arecoideae</taxon>
        <taxon>Cocoseae</taxon>
        <taxon>Attaleinae</taxon>
        <taxon>Cocos</taxon>
    </lineage>
</organism>
<dbReference type="InterPro" id="IPR036047">
    <property type="entry name" value="F-box-like_dom_sf"/>
</dbReference>
<dbReference type="GO" id="GO:0005634">
    <property type="term" value="C:nucleus"/>
    <property type="evidence" value="ECO:0007669"/>
    <property type="project" value="TreeGrafter"/>
</dbReference>
<dbReference type="GO" id="GO:0019005">
    <property type="term" value="C:SCF ubiquitin ligase complex"/>
    <property type="evidence" value="ECO:0007669"/>
    <property type="project" value="TreeGrafter"/>
</dbReference>
<dbReference type="InterPro" id="IPR006553">
    <property type="entry name" value="Leu-rich_rpt_Cys-con_subtyp"/>
</dbReference>
<keyword evidence="3" id="KW-1185">Reference proteome</keyword>
<dbReference type="Pfam" id="PF18511">
    <property type="entry name" value="F-box_5"/>
    <property type="match status" value="1"/>
</dbReference>
<evidence type="ECO:0000313" key="3">
    <source>
        <dbReference type="Proteomes" id="UP000797356"/>
    </source>
</evidence>
<dbReference type="Proteomes" id="UP000797356">
    <property type="component" value="Chromosome 2"/>
</dbReference>
<comment type="caution">
    <text evidence="2">The sequence shown here is derived from an EMBL/GenBank/DDBJ whole genome shotgun (WGS) entry which is preliminary data.</text>
</comment>
<accession>A0A8K0HXG9</accession>
<dbReference type="AlphaFoldDB" id="A0A8K0HXG9"/>
<proteinExistence type="predicted"/>
<dbReference type="GO" id="GO:0031146">
    <property type="term" value="P:SCF-dependent proteasomal ubiquitin-dependent protein catabolic process"/>
    <property type="evidence" value="ECO:0007669"/>
    <property type="project" value="TreeGrafter"/>
</dbReference>
<dbReference type="PANTHER" id="PTHR13318">
    <property type="entry name" value="PARTNER OF PAIRED, ISOFORM B-RELATED"/>
    <property type="match status" value="1"/>
</dbReference>
<dbReference type="Gene3D" id="1.20.1280.50">
    <property type="match status" value="1"/>
</dbReference>
<dbReference type="EMBL" id="CM017873">
    <property type="protein sequence ID" value="KAG1330285.1"/>
    <property type="molecule type" value="Genomic_DNA"/>
</dbReference>
<dbReference type="PANTHER" id="PTHR13318:SF148">
    <property type="entry name" value="F-BOX PROTEIN MAX2"/>
    <property type="match status" value="1"/>
</dbReference>
<reference evidence="2" key="1">
    <citation type="journal article" date="2017" name="Gigascience">
        <title>The genome draft of coconut (Cocos nucifera).</title>
        <authorList>
            <person name="Xiao Y."/>
            <person name="Xu P."/>
            <person name="Fan H."/>
            <person name="Baudouin L."/>
            <person name="Xia W."/>
            <person name="Bocs S."/>
            <person name="Xu J."/>
            <person name="Li Q."/>
            <person name="Guo A."/>
            <person name="Zhou L."/>
            <person name="Li J."/>
            <person name="Wu Y."/>
            <person name="Ma Z."/>
            <person name="Armero A."/>
            <person name="Issali A.E."/>
            <person name="Liu N."/>
            <person name="Peng M."/>
            <person name="Yang Y."/>
        </authorList>
    </citation>
    <scope>NUCLEOTIDE SEQUENCE</scope>
    <source>
        <tissue evidence="2">Spear leaf of Hainan Tall coconut</tissue>
    </source>
</reference>
<dbReference type="InterPro" id="IPR032675">
    <property type="entry name" value="LRR_dom_sf"/>
</dbReference>
<gene>
    <name evidence="2" type="ORF">COCNU_02G002530</name>
</gene>
<dbReference type="Gene3D" id="3.80.10.10">
    <property type="entry name" value="Ribonuclease Inhibitor"/>
    <property type="match status" value="1"/>
</dbReference>
<dbReference type="SUPFAM" id="SSF52047">
    <property type="entry name" value="RNI-like"/>
    <property type="match status" value="1"/>
</dbReference>
<evidence type="ECO:0000259" key="1">
    <source>
        <dbReference type="Pfam" id="PF18511"/>
    </source>
</evidence>
<dbReference type="OrthoDB" id="550575at2759"/>
<reference evidence="2" key="2">
    <citation type="submission" date="2019-07" db="EMBL/GenBank/DDBJ databases">
        <authorList>
            <person name="Yang Y."/>
            <person name="Bocs S."/>
            <person name="Baudouin L."/>
        </authorList>
    </citation>
    <scope>NUCLEOTIDE SEQUENCE</scope>
    <source>
        <tissue evidence="2">Spear leaf of Hainan Tall coconut</tissue>
    </source>
</reference>
<name>A0A8K0HXG9_COCNU</name>
<sequence>MAGKRATHIHDLPESILREVFALVKDVRSRNSVALVCCKWRSLERLTRTFLSLRGHVRNPFLLPTCFPSVSHLDLSLLSPWGHHPFLHPSPTRLNGHPEPHPNNHNDHHHLLLDEQLLVAQRLGQAFPNVTSLTVYAREPSTLHALAPQWPGLRHAKLVRWHQRPHHPPGADLDPLLAACPTLNSLDLSHFYCWTEDIPPALQAHPATAASLARLDLLSASSAEGFRASELAAIAAACPNLRHLLAPCVFNPRYFDSVGNASLLALAAACPRLSLLHLVDPSTLSPARPIPDPADDGLTTRNNAGITAAGLESLFAVLPELKDLALDLSQNVRDAGPALEALGRKCPRIKSLKVGHFHGVCKAAWLHLDGVSLCGGLRSLCIKNCPDLSDAGLATIARGCRMLSKLEIHGCCKVTEIGFKKLAGMLRSTLVDVSISGCRHLDAARSLRAVEPIRDRIERLHIDCVWVRPELEQSPKDADVDADEACSYNSDDLDELEEQEISNESRNKKCRYDGDHSKSNGGSSSFWWRIWERLRYLSVWVPAGEVLSPLASAGLDCCPELEEIYIKVEGDCRTCPKPAQRVFGLSSLCRYPRLAKMKLDCGEAIGYALTAPTGHMDLSLWERFYLHGIGDLNLYELDYWPPQDKEVNQRSLSLPATGLIQGCLALRKLFLHGTAHEHFMRFFLMMPHLRDVQLREDYYPAPENDMSTEMRVDSCSRFEDALNSRLIPD</sequence>
<dbReference type="SUPFAM" id="SSF81383">
    <property type="entry name" value="F-box domain"/>
    <property type="match status" value="1"/>
</dbReference>
<feature type="domain" description="COI1 F-box" evidence="1">
    <location>
        <begin position="12"/>
        <end position="49"/>
    </location>
</feature>
<protein>
    <submittedName>
        <fullName evidence="2">F-box/LRR-repeat MAX2</fullName>
    </submittedName>
</protein>
<dbReference type="SMART" id="SM00367">
    <property type="entry name" value="LRR_CC"/>
    <property type="match status" value="2"/>
</dbReference>
<dbReference type="FunFam" id="1.20.1280.50:FF:000023">
    <property type="entry name" value="F-box/LRR-repeat protein 4"/>
    <property type="match status" value="1"/>
</dbReference>
<dbReference type="InterPro" id="IPR041567">
    <property type="entry name" value="COI1_F-box"/>
</dbReference>